<name>D1AIF3_SEBTE</name>
<dbReference type="GO" id="GO:0061504">
    <property type="term" value="P:cyclic threonylcarbamoyladenosine biosynthetic process"/>
    <property type="evidence" value="ECO:0007669"/>
    <property type="project" value="TreeGrafter"/>
</dbReference>
<reference evidence="2 3" key="2">
    <citation type="journal article" date="2010" name="Stand. Genomic Sci.">
        <title>Complete genome sequence of Sebaldella termitidis type strain (NCTC 11300).</title>
        <authorList>
            <person name="Harmon-Smith M."/>
            <person name="Celia L."/>
            <person name="Chertkov O."/>
            <person name="Lapidus A."/>
            <person name="Copeland A."/>
            <person name="Glavina Del Rio T."/>
            <person name="Nolan M."/>
            <person name="Lucas S."/>
            <person name="Tice H."/>
            <person name="Cheng J.F."/>
            <person name="Han C."/>
            <person name="Detter J.C."/>
            <person name="Bruce D."/>
            <person name="Goodwin L."/>
            <person name="Pitluck S."/>
            <person name="Pati A."/>
            <person name="Liolios K."/>
            <person name="Ivanova N."/>
            <person name="Mavromatis K."/>
            <person name="Mikhailova N."/>
            <person name="Chen A."/>
            <person name="Palaniappan K."/>
            <person name="Land M."/>
            <person name="Hauser L."/>
            <person name="Chang Y.J."/>
            <person name="Jeffries C.D."/>
            <person name="Brettin T."/>
            <person name="Goker M."/>
            <person name="Beck B."/>
            <person name="Bristow J."/>
            <person name="Eisen J.A."/>
            <person name="Markowitz V."/>
            <person name="Hugenholtz P."/>
            <person name="Kyrpides N.C."/>
            <person name="Klenk H.P."/>
            <person name="Chen F."/>
        </authorList>
    </citation>
    <scope>NUCLEOTIDE SEQUENCE [LARGE SCALE GENOMIC DNA]</scope>
    <source>
        <strain evidence="3">ATCC 33386 / NCTC 11300</strain>
    </source>
</reference>
<protein>
    <submittedName>
        <fullName evidence="2">UBA/THIF-type NAD/FAD binding protein</fullName>
    </submittedName>
</protein>
<dbReference type="PANTHER" id="PTHR43267">
    <property type="entry name" value="TRNA THREONYLCARBAMOYLADENOSINE DEHYDRATASE"/>
    <property type="match status" value="1"/>
</dbReference>
<organism evidence="2 3">
    <name type="scientific">Sebaldella termitidis (strain ATCC 33386 / NCTC 11300)</name>
    <dbReference type="NCBI Taxonomy" id="526218"/>
    <lineage>
        <taxon>Bacteria</taxon>
        <taxon>Fusobacteriati</taxon>
        <taxon>Fusobacteriota</taxon>
        <taxon>Fusobacteriia</taxon>
        <taxon>Fusobacteriales</taxon>
        <taxon>Leptotrichiaceae</taxon>
        <taxon>Sebaldella</taxon>
    </lineage>
</organism>
<dbReference type="SUPFAM" id="SSF69572">
    <property type="entry name" value="Activating enzymes of the ubiquitin-like proteins"/>
    <property type="match status" value="1"/>
</dbReference>
<dbReference type="KEGG" id="str:Sterm_1679"/>
<evidence type="ECO:0000259" key="1">
    <source>
        <dbReference type="Pfam" id="PF00899"/>
    </source>
</evidence>
<dbReference type="CDD" id="cd00757">
    <property type="entry name" value="ThiF_MoeB_HesA_family"/>
    <property type="match status" value="1"/>
</dbReference>
<dbReference type="InterPro" id="IPR000594">
    <property type="entry name" value="ThiF_NAD_FAD-bd"/>
</dbReference>
<feature type="domain" description="THIF-type NAD/FAD binding fold" evidence="1">
    <location>
        <begin position="6"/>
        <end position="224"/>
    </location>
</feature>
<dbReference type="GO" id="GO:0061503">
    <property type="term" value="F:tRNA threonylcarbamoyladenosine dehydratase"/>
    <property type="evidence" value="ECO:0007669"/>
    <property type="project" value="TreeGrafter"/>
</dbReference>
<sequence length="226" mass="25367">MKERYIRNIEAISEEENAALFDKKVCIIGCGGLGGYITEILARIGVGNLIVVDGDVFEESNLNRQLYSKIDLLGKSKAEASYKRILEINPEVKAKYIYDFFDESNYSEIINDSDVVVDALDNIKTKKFLQKVCEELGKPFVHGAIAGWYGQVATVFPGDRTLDKIYKGKEEKGVEKILGNLPFTASYTASQQSAEVIKLLIKRGDLLRKKVLFMDLLNNESEIINL</sequence>
<dbReference type="InterPro" id="IPR045886">
    <property type="entry name" value="ThiF/MoeB/HesA"/>
</dbReference>
<dbReference type="InterPro" id="IPR035985">
    <property type="entry name" value="Ubiquitin-activating_enz"/>
</dbReference>
<evidence type="ECO:0000313" key="2">
    <source>
        <dbReference type="EMBL" id="ACZ08537.1"/>
    </source>
</evidence>
<dbReference type="GO" id="GO:0008641">
    <property type="term" value="F:ubiquitin-like modifier activating enzyme activity"/>
    <property type="evidence" value="ECO:0007669"/>
    <property type="project" value="InterPro"/>
</dbReference>
<evidence type="ECO:0000313" key="3">
    <source>
        <dbReference type="Proteomes" id="UP000000845"/>
    </source>
</evidence>
<dbReference type="HOGENOM" id="CLU_013325_10_4_0"/>
<dbReference type="AlphaFoldDB" id="D1AIF3"/>
<gene>
    <name evidence="2" type="ordered locus">Sterm_1679</name>
</gene>
<dbReference type="Proteomes" id="UP000000845">
    <property type="component" value="Chromosome"/>
</dbReference>
<proteinExistence type="predicted"/>
<dbReference type="Pfam" id="PF00899">
    <property type="entry name" value="ThiF"/>
    <property type="match status" value="1"/>
</dbReference>
<accession>D1AIF3</accession>
<dbReference type="EMBL" id="CP001739">
    <property type="protein sequence ID" value="ACZ08537.1"/>
    <property type="molecule type" value="Genomic_DNA"/>
</dbReference>
<keyword evidence="3" id="KW-1185">Reference proteome</keyword>
<reference evidence="3" key="1">
    <citation type="submission" date="2009-09" db="EMBL/GenBank/DDBJ databases">
        <title>The complete chromosome of Sebaldella termitidis ATCC 33386.</title>
        <authorList>
            <consortium name="US DOE Joint Genome Institute (JGI-PGF)"/>
            <person name="Lucas S."/>
            <person name="Copeland A."/>
            <person name="Lapidus A."/>
            <person name="Glavina del Rio T."/>
            <person name="Dalin E."/>
            <person name="Tice H."/>
            <person name="Bruce D."/>
            <person name="Goodwin L."/>
            <person name="Pitluck S."/>
            <person name="Kyrpides N."/>
            <person name="Mavromatis K."/>
            <person name="Ivanova N."/>
            <person name="Mikhailova N."/>
            <person name="Sims D."/>
            <person name="Meincke L."/>
            <person name="Brettin T."/>
            <person name="Detter J.C."/>
            <person name="Han C."/>
            <person name="Larimer F."/>
            <person name="Land M."/>
            <person name="Hauser L."/>
            <person name="Markowitz V."/>
            <person name="Cheng J.F."/>
            <person name="Hugenholtz P."/>
            <person name="Woyke T."/>
            <person name="Wu D."/>
            <person name="Eisen J.A."/>
        </authorList>
    </citation>
    <scope>NUCLEOTIDE SEQUENCE [LARGE SCALE GENOMIC DNA]</scope>
    <source>
        <strain evidence="3">ATCC 33386 / NCTC 11300</strain>
    </source>
</reference>
<dbReference type="STRING" id="526218.Sterm_1679"/>
<dbReference type="eggNOG" id="COG0476">
    <property type="taxonomic scope" value="Bacteria"/>
</dbReference>
<dbReference type="PANTHER" id="PTHR43267:SF1">
    <property type="entry name" value="TRNA THREONYLCARBAMOYLADENOSINE DEHYDRATASE"/>
    <property type="match status" value="1"/>
</dbReference>
<dbReference type="RefSeq" id="WP_012861133.1">
    <property type="nucleotide sequence ID" value="NC_013517.1"/>
</dbReference>
<dbReference type="Gene3D" id="3.40.50.720">
    <property type="entry name" value="NAD(P)-binding Rossmann-like Domain"/>
    <property type="match status" value="1"/>
</dbReference>